<feature type="transmembrane region" description="Helical" evidence="1">
    <location>
        <begin position="16"/>
        <end position="36"/>
    </location>
</feature>
<reference evidence="2 3" key="1">
    <citation type="submission" date="2019-03" db="EMBL/GenBank/DDBJ databases">
        <title>Genomic Encyclopedia of Type Strains, Phase IV (KMG-IV): sequencing the most valuable type-strain genomes for metagenomic binning, comparative biology and taxonomic classification.</title>
        <authorList>
            <person name="Goeker M."/>
        </authorList>
    </citation>
    <scope>NUCLEOTIDE SEQUENCE [LARGE SCALE GENOMIC DNA]</scope>
    <source>
        <strain evidence="2 3">DSM 45775</strain>
    </source>
</reference>
<evidence type="ECO:0000313" key="3">
    <source>
        <dbReference type="Proteomes" id="UP000295705"/>
    </source>
</evidence>
<comment type="caution">
    <text evidence="2">The sequence shown here is derived from an EMBL/GenBank/DDBJ whole genome shotgun (WGS) entry which is preliminary data.</text>
</comment>
<gene>
    <name evidence="2" type="ORF">EV188_107212</name>
</gene>
<proteinExistence type="predicted"/>
<feature type="transmembrane region" description="Helical" evidence="1">
    <location>
        <begin position="123"/>
        <end position="143"/>
    </location>
</feature>
<feature type="transmembrane region" description="Helical" evidence="1">
    <location>
        <begin position="290"/>
        <end position="310"/>
    </location>
</feature>
<dbReference type="Proteomes" id="UP000295705">
    <property type="component" value="Unassembled WGS sequence"/>
</dbReference>
<keyword evidence="3" id="KW-1185">Reference proteome</keyword>
<sequence length="327" mass="33785">MDSVTIRSTARDSRSLAVFCVAMAALAVVCLVGLVLDPRLLGGQPIWAKPLKFSVSFVLYSATLIWMISLVSVPRTRRWARRAGVVVAAAGTIEMIAIVGQVVRGRASHFNVATTLDTAVWSVMGTTIVILWLATAGVGVILLRERSLAVDTAWAVRLGLFVTLLGMAVAFLMTSPTGAQVAGAQATGAMPTVGAHAVDVPDGGPGLPLVGWSTTGGDLRIAHFVGLHALQGLPLLVIGLTLLAARVAVLRDARVRARLVGVAGAAWTGLTVLLTGQALRGQPLIAPDGLTLGAAAVLVAATGVATLLVLRGGTRLRATADRVLEPR</sequence>
<keyword evidence="1" id="KW-0472">Membrane</keyword>
<feature type="transmembrane region" description="Helical" evidence="1">
    <location>
        <begin position="257"/>
        <end position="278"/>
    </location>
</feature>
<dbReference type="EMBL" id="SNYO01000007">
    <property type="protein sequence ID" value="TDQ52835.1"/>
    <property type="molecule type" value="Genomic_DNA"/>
</dbReference>
<organism evidence="2 3">
    <name type="scientific">Actinomycetospora succinea</name>
    <dbReference type="NCBI Taxonomy" id="663603"/>
    <lineage>
        <taxon>Bacteria</taxon>
        <taxon>Bacillati</taxon>
        <taxon>Actinomycetota</taxon>
        <taxon>Actinomycetes</taxon>
        <taxon>Pseudonocardiales</taxon>
        <taxon>Pseudonocardiaceae</taxon>
        <taxon>Actinomycetospora</taxon>
    </lineage>
</organism>
<dbReference type="AlphaFoldDB" id="A0A4R6UZM5"/>
<keyword evidence="1" id="KW-1133">Transmembrane helix</keyword>
<name>A0A4R6UZM5_9PSEU</name>
<evidence type="ECO:0000313" key="2">
    <source>
        <dbReference type="EMBL" id="TDQ52835.1"/>
    </source>
</evidence>
<feature type="transmembrane region" description="Helical" evidence="1">
    <location>
        <begin position="221"/>
        <end position="245"/>
    </location>
</feature>
<keyword evidence="1" id="KW-0812">Transmembrane</keyword>
<feature type="transmembrane region" description="Helical" evidence="1">
    <location>
        <begin position="155"/>
        <end position="173"/>
    </location>
</feature>
<accession>A0A4R6UZM5</accession>
<protein>
    <submittedName>
        <fullName evidence="2">Uncharacterized protein</fullName>
    </submittedName>
</protein>
<feature type="transmembrane region" description="Helical" evidence="1">
    <location>
        <begin position="83"/>
        <end position="103"/>
    </location>
</feature>
<feature type="transmembrane region" description="Helical" evidence="1">
    <location>
        <begin position="51"/>
        <end position="71"/>
    </location>
</feature>
<evidence type="ECO:0000256" key="1">
    <source>
        <dbReference type="SAM" id="Phobius"/>
    </source>
</evidence>